<dbReference type="Gene3D" id="1.25.40.10">
    <property type="entry name" value="Tetratricopeptide repeat domain"/>
    <property type="match status" value="1"/>
</dbReference>
<evidence type="ECO:0000313" key="1">
    <source>
        <dbReference type="EMBL" id="CAN82779.1"/>
    </source>
</evidence>
<dbReference type="AlphaFoldDB" id="A5B249"/>
<dbReference type="PANTHER" id="PTHR47689:SF2">
    <property type="entry name" value="TETRATRICOPEPTIDE REPEAT (TPR)-LIKE SUPERFAMILY PROTEIN"/>
    <property type="match status" value="1"/>
</dbReference>
<dbReference type="PANTHER" id="PTHR47689">
    <property type="entry name" value="TETRATRICOPEPTIDE REPEAT (TPR)-LIKE SUPERFAMILY PROTEIN"/>
    <property type="match status" value="1"/>
</dbReference>
<dbReference type="ExpressionAtlas" id="A5B249">
    <property type="expression patterns" value="baseline and differential"/>
</dbReference>
<name>A5B249_VITVI</name>
<gene>
    <name evidence="1" type="ORF">VITISV_024769</name>
</gene>
<dbReference type="SUPFAM" id="SSF48452">
    <property type="entry name" value="TPR-like"/>
    <property type="match status" value="1"/>
</dbReference>
<dbReference type="InterPro" id="IPR011990">
    <property type="entry name" value="TPR-like_helical_dom_sf"/>
</dbReference>
<sequence length="229" mass="25863">MEAQSCLLRRVGREVLYLQGKIKDSEALIQDSVRILEDGGLGESTIYIRRLRYLAQIYLKSNQPAEAENAHRKILHVMEFSKGWNSLDTVIAAEDLALTLQSVGRLREAQELLQRCLDVRKSLLPEDHIQISANLLHMARVTLLSSGQLKKKDAYEAISELDKAKDLLGNSISLHGRSLICFTSFIGSAKGRKRLYHLEPKVKSSMQVYDTGSCKDQEVEIWALFGKCF</sequence>
<protein>
    <submittedName>
        <fullName evidence="1">Uncharacterized protein</fullName>
    </submittedName>
</protein>
<dbReference type="EMBL" id="AM443971">
    <property type="protein sequence ID" value="CAN82779.1"/>
    <property type="molecule type" value="Genomic_DNA"/>
</dbReference>
<reference evidence="1" key="1">
    <citation type="journal article" date="2007" name="PLoS ONE">
        <title>The first genome sequence of an elite grapevine cultivar (Pinot noir Vitis vinifera L.): coping with a highly heterozygous genome.</title>
        <authorList>
            <person name="Velasco R."/>
            <person name="Zharkikh A."/>
            <person name="Troggio M."/>
            <person name="Cartwright D.A."/>
            <person name="Cestaro A."/>
            <person name="Pruss D."/>
            <person name="Pindo M."/>
            <person name="FitzGerald L.M."/>
            <person name="Vezzulli S."/>
            <person name="Reid J."/>
            <person name="Malacarne G."/>
            <person name="Iliev D."/>
            <person name="Coppola G."/>
            <person name="Wardell B."/>
            <person name="Micheletti D."/>
            <person name="Macalma T."/>
            <person name="Facci M."/>
            <person name="Mitchell J.T."/>
            <person name="Perazzolli M."/>
            <person name="Eldredge G."/>
            <person name="Gatto P."/>
            <person name="Oyzerski R."/>
            <person name="Moretto M."/>
            <person name="Gutin N."/>
            <person name="Stefanini M."/>
            <person name="Chen Y."/>
            <person name="Segala C."/>
            <person name="Davenport C."/>
            <person name="Dematte L."/>
            <person name="Mraz A."/>
            <person name="Battilana J."/>
            <person name="Stormo K."/>
            <person name="Costa F."/>
            <person name="Tao Q."/>
            <person name="Si-Ammour A."/>
            <person name="Harkins T."/>
            <person name="Lackey A."/>
            <person name="Perbost C."/>
            <person name="Taillon B."/>
            <person name="Stella A."/>
            <person name="Solovyev V."/>
            <person name="Fawcett J.A."/>
            <person name="Sterck L."/>
            <person name="Vandepoele K."/>
            <person name="Grando S.M."/>
            <person name="Toppo S."/>
            <person name="Moser C."/>
            <person name="Lanchbury J."/>
            <person name="Bogden R."/>
            <person name="Skolnick M."/>
            <person name="Sgaramella V."/>
            <person name="Bhatnagar S.K."/>
            <person name="Fontana P."/>
            <person name="Gutin A."/>
            <person name="Van de Peer Y."/>
            <person name="Salamini F."/>
            <person name="Viola R."/>
        </authorList>
    </citation>
    <scope>NUCLEOTIDE SEQUENCE</scope>
</reference>
<organism evidence="1">
    <name type="scientific">Vitis vinifera</name>
    <name type="common">Grape</name>
    <dbReference type="NCBI Taxonomy" id="29760"/>
    <lineage>
        <taxon>Eukaryota</taxon>
        <taxon>Viridiplantae</taxon>
        <taxon>Streptophyta</taxon>
        <taxon>Embryophyta</taxon>
        <taxon>Tracheophyta</taxon>
        <taxon>Spermatophyta</taxon>
        <taxon>Magnoliopsida</taxon>
        <taxon>eudicotyledons</taxon>
        <taxon>Gunneridae</taxon>
        <taxon>Pentapetalae</taxon>
        <taxon>rosids</taxon>
        <taxon>Vitales</taxon>
        <taxon>Vitaceae</taxon>
        <taxon>Viteae</taxon>
        <taxon>Vitis</taxon>
    </lineage>
</organism>
<proteinExistence type="predicted"/>
<accession>A5B249</accession>
<dbReference type="Pfam" id="PF13374">
    <property type="entry name" value="TPR_10"/>
    <property type="match status" value="1"/>
</dbReference>